<keyword evidence="5" id="KW-0862">Zinc</keyword>
<dbReference type="PATRIC" id="fig|1224163.3.peg.2590"/>
<evidence type="ECO:0000256" key="8">
    <source>
        <dbReference type="SAM" id="MobiDB-lite"/>
    </source>
</evidence>
<dbReference type="Pfam" id="PF12323">
    <property type="entry name" value="HTH_OrfB_IS605"/>
    <property type="match status" value="1"/>
</dbReference>
<evidence type="ECO:0000256" key="2">
    <source>
        <dbReference type="ARBA" id="ARBA00011044"/>
    </source>
</evidence>
<dbReference type="Pfam" id="PF07282">
    <property type="entry name" value="Cas12f1-like_TNB"/>
    <property type="match status" value="1"/>
</dbReference>
<evidence type="ECO:0000256" key="6">
    <source>
        <dbReference type="ARBA" id="ARBA00023125"/>
    </source>
</evidence>
<evidence type="ECO:0000256" key="1">
    <source>
        <dbReference type="ARBA" id="ARBA00008761"/>
    </source>
</evidence>
<dbReference type="Proteomes" id="UP000015388">
    <property type="component" value="Plasmid pCmaris1"/>
</dbReference>
<dbReference type="OrthoDB" id="6230307at2"/>
<feature type="region of interest" description="Disordered" evidence="8">
    <location>
        <begin position="157"/>
        <end position="194"/>
    </location>
</feature>
<keyword evidence="13" id="KW-1185">Reference proteome</keyword>
<dbReference type="InterPro" id="IPR021027">
    <property type="entry name" value="Transposase_put_HTH"/>
</dbReference>
<accession>S5T5Z5</accession>
<evidence type="ECO:0000259" key="9">
    <source>
        <dbReference type="Pfam" id="PF01385"/>
    </source>
</evidence>
<evidence type="ECO:0000256" key="4">
    <source>
        <dbReference type="ARBA" id="ARBA00022723"/>
    </source>
</evidence>
<proteinExistence type="inferred from homology"/>
<evidence type="ECO:0000256" key="5">
    <source>
        <dbReference type="ARBA" id="ARBA00022833"/>
    </source>
</evidence>
<dbReference type="HOGENOM" id="CLU_032903_0_2_11"/>
<dbReference type="InterPro" id="IPR001959">
    <property type="entry name" value="Transposase"/>
</dbReference>
<dbReference type="GO" id="GO:0003677">
    <property type="term" value="F:DNA binding"/>
    <property type="evidence" value="ECO:0007669"/>
    <property type="project" value="UniProtKB-KW"/>
</dbReference>
<feature type="domain" description="Cas12f1-like TNB" evidence="10">
    <location>
        <begin position="405"/>
        <end position="470"/>
    </location>
</feature>
<dbReference type="InterPro" id="IPR051399">
    <property type="entry name" value="RNA-guided_DNA_endo/Transpos"/>
</dbReference>
<dbReference type="PANTHER" id="PTHR30405:SF25">
    <property type="entry name" value="RNA-GUIDED DNA ENDONUCLEASE INSQ-RELATED"/>
    <property type="match status" value="1"/>
</dbReference>
<keyword evidence="3" id="KW-0815">Transposition</keyword>
<dbReference type="PANTHER" id="PTHR30405">
    <property type="entry name" value="TRANSPOSASE"/>
    <property type="match status" value="1"/>
</dbReference>
<protein>
    <submittedName>
        <fullName evidence="12">Transposase</fullName>
    </submittedName>
</protein>
<keyword evidence="12" id="KW-0614">Plasmid</keyword>
<sequence>MTDTSPRPPVVHRGYKLRLDPNLAQLEVLRQQVGTARVAYNMMCAYTHDIQAARDGRWKELVSTGVNFSVAWDQVKKEAKANFALQYPGYQQFSKILTQQVARHRHAAAAIEAGADPAAVWGEEERYATPWLHTAHRRVLVSGLQMCGNSLSNWLTSQSGKRKGPAMGPPQFKRKHHSRESFTIPAPEAMGPKGFATYKRGEARSGEITDYRHVRLSHMGTFRTVDSTKRLVRALRQGGKIKSYTVSRAADRWYVSFLVERPAPQNPPHPTRRQQAAGAVGLDFGVSRPVTLSTGESIPNPRHLARAEKKIKRTQRKLARTQKGSNRRRKLAQRLARHHHTVALRRHGFLHEVTTALAGGFAAIGVEDLNVAGMTSSARGTVDNPGKNVKQKAGLNRAILDVSPGEFRRQLDYKCTERGVALIAVDQFFPSSQICSACGSKTKMPLAKRVYDCQQCGILIDRDVNAAINVLREAARLAQFSLGDSSAPEGAEGKWPWTPTAHRTRPGVGDGAGVEAARPAWSQQSSNRLLVPYNVRIQSEQKHPLQVR</sequence>
<feature type="domain" description="Probable transposase IS891/IS1136/IS1341" evidence="9">
    <location>
        <begin position="269"/>
        <end position="376"/>
    </location>
</feature>
<evidence type="ECO:0000313" key="13">
    <source>
        <dbReference type="Proteomes" id="UP000015388"/>
    </source>
</evidence>
<evidence type="ECO:0000256" key="7">
    <source>
        <dbReference type="ARBA" id="ARBA00023172"/>
    </source>
</evidence>
<comment type="similarity">
    <text evidence="1">In the C-terminal section; belongs to the transposase 35 family.</text>
</comment>
<dbReference type="EMBL" id="CP003925">
    <property type="protein sequence ID" value="AGS36035.1"/>
    <property type="molecule type" value="Genomic_DNA"/>
</dbReference>
<dbReference type="AlphaFoldDB" id="S5T5Z5"/>
<dbReference type="KEGG" id="cmd:B841_12951"/>
<dbReference type="GO" id="GO:0006310">
    <property type="term" value="P:DNA recombination"/>
    <property type="evidence" value="ECO:0007669"/>
    <property type="project" value="UniProtKB-KW"/>
</dbReference>
<geneLocation type="plasmid" evidence="12 13">
    <name>pCmaris1</name>
</geneLocation>
<comment type="similarity">
    <text evidence="2">In the N-terminal section; belongs to the transposase 2 family.</text>
</comment>
<gene>
    <name evidence="12" type="ORF">B841_12951</name>
</gene>
<feature type="domain" description="Transposase putative helix-turn-helix" evidence="11">
    <location>
        <begin position="12"/>
        <end position="43"/>
    </location>
</feature>
<organism evidence="12 13">
    <name type="scientific">Corynebacterium maris DSM 45190</name>
    <dbReference type="NCBI Taxonomy" id="1224163"/>
    <lineage>
        <taxon>Bacteria</taxon>
        <taxon>Bacillati</taxon>
        <taxon>Actinomycetota</taxon>
        <taxon>Actinomycetes</taxon>
        <taxon>Mycobacteriales</taxon>
        <taxon>Corynebacteriaceae</taxon>
        <taxon>Corynebacterium</taxon>
    </lineage>
</organism>
<evidence type="ECO:0000259" key="10">
    <source>
        <dbReference type="Pfam" id="PF07282"/>
    </source>
</evidence>
<dbReference type="Pfam" id="PF01385">
    <property type="entry name" value="OrfB_IS605"/>
    <property type="match status" value="1"/>
</dbReference>
<dbReference type="RefSeq" id="WP_020935837.1">
    <property type="nucleotide sequence ID" value="NC_021920.1"/>
</dbReference>
<keyword evidence="7" id="KW-0233">DNA recombination</keyword>
<dbReference type="GO" id="GO:0046872">
    <property type="term" value="F:metal ion binding"/>
    <property type="evidence" value="ECO:0007669"/>
    <property type="project" value="UniProtKB-KW"/>
</dbReference>
<keyword evidence="4" id="KW-0479">Metal-binding</keyword>
<dbReference type="NCBIfam" id="NF040570">
    <property type="entry name" value="guided_TnpB"/>
    <property type="match status" value="1"/>
</dbReference>
<keyword evidence="6" id="KW-0238">DNA-binding</keyword>
<feature type="region of interest" description="Disordered" evidence="8">
    <location>
        <begin position="487"/>
        <end position="521"/>
    </location>
</feature>
<name>S5T5Z5_9CORY</name>
<evidence type="ECO:0000256" key="3">
    <source>
        <dbReference type="ARBA" id="ARBA00022578"/>
    </source>
</evidence>
<evidence type="ECO:0000313" key="12">
    <source>
        <dbReference type="EMBL" id="AGS36035.1"/>
    </source>
</evidence>
<dbReference type="GO" id="GO:0032196">
    <property type="term" value="P:transposition"/>
    <property type="evidence" value="ECO:0007669"/>
    <property type="project" value="UniProtKB-KW"/>
</dbReference>
<dbReference type="eggNOG" id="COG0675">
    <property type="taxonomic scope" value="Bacteria"/>
</dbReference>
<reference evidence="12 13" key="1">
    <citation type="submission" date="2012-11" db="EMBL/GenBank/DDBJ databases">
        <title>The complete genome sequence of Corynebacterium maris Coryn-1 (=DSM 45190).</title>
        <authorList>
            <person name="Schaffert L."/>
            <person name="Albersmeier A."/>
            <person name="Kalinowski J."/>
            <person name="Ruckert C."/>
        </authorList>
    </citation>
    <scope>NUCLEOTIDE SEQUENCE [LARGE SCALE GENOMIC DNA]</scope>
    <source>
        <strain evidence="13">Coryn-1</strain>
        <plasmid evidence="13">Plasmid pCmaris1</plasmid>
    </source>
</reference>
<evidence type="ECO:0000259" key="11">
    <source>
        <dbReference type="Pfam" id="PF12323"/>
    </source>
</evidence>
<dbReference type="InterPro" id="IPR010095">
    <property type="entry name" value="Cas12f1-like_TNB"/>
</dbReference>